<dbReference type="InterPro" id="IPR001119">
    <property type="entry name" value="SLH_dom"/>
</dbReference>
<feature type="domain" description="SLH" evidence="2">
    <location>
        <begin position="729"/>
        <end position="792"/>
    </location>
</feature>
<proteinExistence type="predicted"/>
<evidence type="ECO:0000313" key="4">
    <source>
        <dbReference type="Proteomes" id="UP000260943"/>
    </source>
</evidence>
<dbReference type="PROSITE" id="PS51272">
    <property type="entry name" value="SLH"/>
    <property type="match status" value="2"/>
</dbReference>
<feature type="signal peptide" evidence="1">
    <location>
        <begin position="1"/>
        <end position="34"/>
    </location>
</feature>
<comment type="caution">
    <text evidence="3">The sequence shown here is derived from an EMBL/GenBank/DDBJ whole genome shotgun (WGS) entry which is preliminary data.</text>
</comment>
<organism evidence="3 4">
    <name type="scientific">Collinsella tanakaei</name>
    <dbReference type="NCBI Taxonomy" id="626935"/>
    <lineage>
        <taxon>Bacteria</taxon>
        <taxon>Bacillati</taxon>
        <taxon>Actinomycetota</taxon>
        <taxon>Coriobacteriia</taxon>
        <taxon>Coriobacteriales</taxon>
        <taxon>Coriobacteriaceae</taxon>
        <taxon>Collinsella</taxon>
    </lineage>
</organism>
<accession>A0A3E4QPL5</accession>
<dbReference type="AlphaFoldDB" id="A0A3E4QPL5"/>
<sequence>MTACVNKKSKRVAAVVTASLVGALSIGAPAVALAANANIDMLIAGDKEDVKNGSITVATDQDDDAIADFSNIEFELKNGVNQFVKPVELTTKTGLTLKASDLTINYYVADKNGTSIINPGKDQVKVKWVSSDGSGCSAAGTYYVGVRAKSASEFDDNTFLKFSIVNKSLKGTRVIDGADLDDTTIEYTGAEQRLAGAFNLALDDKVLSASTDYDAQLFVKGSATGLNKGVTDAGEYIVRVTGKGAYDGSVVDVPFTVEKLDLSTAEITINNQVAKAGTDAPTAVASVNGESSLGGLVKLVFKSADNGLLAPSSAKGAYTYTVQEYTADGKDNPSIEGTQDVVVVRYEKDVVFKYDKGTSFGSDASPLTDFDASKISVKDGKKDVAFKVSYLKKDGGKYVQCDASAITGRGEYKAVVTVDDATHTYGGSQEIFFKVEGNSIACSDIYATYKGDLVNGAAVNDIYSGEDLLPNLSFKVYDEDGKEVSLSEFDVKVTKDGKEVDKVVDKGAYKVSVETKKDSMYYVDGSDNVVNFTVDPVKIADSDGNAAIRLSGTTGVGTDGAKTYAYTGKAVVPTFEYDLTKAIHGYNKAEDWKALPVGSYKIAYKKLVKHGEKPAQDVWEDVDSAVKVGTYKAVLTDAAKDANHVVDTAVEFEVSDKKVFLDVPADEWFSKSVYAAKENGYIKGYNSTQLFGPNDMIKRGDVAIVLFNMAGGGQDGNVSSDMKLDFVSFGTKFSDVEADDYYAEAIGWAVKAGVVNGRPDGTFAPDEFVTRQDFACMLANYAEKTGVDAKSATSEVLEGLEGAGEVAGYAKDAVEWATASKLMGKDGRVRANDTISRAEVAAMAVDFQPNGADSSLL</sequence>
<keyword evidence="1" id="KW-0732">Signal</keyword>
<dbReference type="RefSeq" id="WP_117680150.1">
    <property type="nucleotide sequence ID" value="NZ_QSRJ01000012.1"/>
</dbReference>
<feature type="chain" id="PRO_5017585788" evidence="1">
    <location>
        <begin position="35"/>
        <end position="857"/>
    </location>
</feature>
<protein>
    <submittedName>
        <fullName evidence="3">S-layer homology domain-containing protein</fullName>
    </submittedName>
</protein>
<feature type="domain" description="SLH" evidence="2">
    <location>
        <begin position="656"/>
        <end position="720"/>
    </location>
</feature>
<evidence type="ECO:0000256" key="1">
    <source>
        <dbReference type="SAM" id="SignalP"/>
    </source>
</evidence>
<evidence type="ECO:0000259" key="2">
    <source>
        <dbReference type="PROSITE" id="PS51272"/>
    </source>
</evidence>
<dbReference type="EMBL" id="QSRJ01000012">
    <property type="protein sequence ID" value="RGL08130.1"/>
    <property type="molecule type" value="Genomic_DNA"/>
</dbReference>
<dbReference type="Pfam" id="PF00395">
    <property type="entry name" value="SLH"/>
    <property type="match status" value="3"/>
</dbReference>
<reference evidence="3 4" key="1">
    <citation type="submission" date="2018-08" db="EMBL/GenBank/DDBJ databases">
        <title>A genome reference for cultivated species of the human gut microbiota.</title>
        <authorList>
            <person name="Zou Y."/>
            <person name="Xue W."/>
            <person name="Luo G."/>
        </authorList>
    </citation>
    <scope>NUCLEOTIDE SEQUENCE [LARGE SCALE GENOMIC DNA]</scope>
    <source>
        <strain evidence="3 4">TF08-14</strain>
    </source>
</reference>
<gene>
    <name evidence="3" type="ORF">DXC81_09360</name>
</gene>
<dbReference type="Proteomes" id="UP000260943">
    <property type="component" value="Unassembled WGS sequence"/>
</dbReference>
<name>A0A3E4QPL5_9ACTN</name>
<evidence type="ECO:0000313" key="3">
    <source>
        <dbReference type="EMBL" id="RGL08130.1"/>
    </source>
</evidence>